<protein>
    <submittedName>
        <fullName evidence="1">Uncharacterized protein</fullName>
    </submittedName>
</protein>
<evidence type="ECO:0000313" key="1">
    <source>
        <dbReference type="EMBL" id="QRR00211.1"/>
    </source>
</evidence>
<reference evidence="1 2" key="1">
    <citation type="submission" date="2020-06" db="EMBL/GenBank/DDBJ databases">
        <title>Dyadobacter sandarakinus sp. nov., isolated from the soil of the Arctic Yellow River Station.</title>
        <authorList>
            <person name="Zhang Y."/>
            <person name="Peng F."/>
        </authorList>
    </citation>
    <scope>NUCLEOTIDE SEQUENCE [LARGE SCALE GENOMIC DNA]</scope>
    <source>
        <strain evidence="1 2">Q3-56</strain>
    </source>
</reference>
<accession>A0ABX7I2A0</accession>
<name>A0ABX7I2A0_9BACT</name>
<proteinExistence type="predicted"/>
<organism evidence="1 2">
    <name type="scientific">Dyadobacter sandarakinus</name>
    <dbReference type="NCBI Taxonomy" id="2747268"/>
    <lineage>
        <taxon>Bacteria</taxon>
        <taxon>Pseudomonadati</taxon>
        <taxon>Bacteroidota</taxon>
        <taxon>Cytophagia</taxon>
        <taxon>Cytophagales</taxon>
        <taxon>Spirosomataceae</taxon>
        <taxon>Dyadobacter</taxon>
    </lineage>
</organism>
<sequence>MILDGNDPAKSDIVRSESQADWIRYQAQVQLPYQSDLKNAADGENRVRAASDADSLQFWLQTQRGARRKWQDHTRKHW</sequence>
<dbReference type="EMBL" id="CP056775">
    <property type="protein sequence ID" value="QRR00211.1"/>
    <property type="molecule type" value="Genomic_DNA"/>
</dbReference>
<keyword evidence="2" id="KW-1185">Reference proteome</keyword>
<gene>
    <name evidence="1" type="ORF">HWI92_04475</name>
</gene>
<dbReference type="Proteomes" id="UP000612680">
    <property type="component" value="Chromosome"/>
</dbReference>
<dbReference type="RefSeq" id="WP_204660972.1">
    <property type="nucleotide sequence ID" value="NZ_CP056775.1"/>
</dbReference>
<evidence type="ECO:0000313" key="2">
    <source>
        <dbReference type="Proteomes" id="UP000612680"/>
    </source>
</evidence>